<feature type="non-terminal residue" evidence="2">
    <location>
        <position position="99"/>
    </location>
</feature>
<feature type="compositionally biased region" description="Polar residues" evidence="1">
    <location>
        <begin position="1"/>
        <end position="18"/>
    </location>
</feature>
<protein>
    <submittedName>
        <fullName evidence="2">Uncharacterized protein</fullName>
    </submittedName>
</protein>
<feature type="region of interest" description="Disordered" evidence="1">
    <location>
        <begin position="1"/>
        <end position="24"/>
    </location>
</feature>
<dbReference type="AlphaFoldDB" id="A0A0V1EP51"/>
<evidence type="ECO:0000256" key="1">
    <source>
        <dbReference type="SAM" id="MobiDB-lite"/>
    </source>
</evidence>
<organism evidence="2 3">
    <name type="scientific">Trichinella pseudospiralis</name>
    <name type="common">Parasitic roundworm</name>
    <dbReference type="NCBI Taxonomy" id="6337"/>
    <lineage>
        <taxon>Eukaryota</taxon>
        <taxon>Metazoa</taxon>
        <taxon>Ecdysozoa</taxon>
        <taxon>Nematoda</taxon>
        <taxon>Enoplea</taxon>
        <taxon>Dorylaimia</taxon>
        <taxon>Trichinellida</taxon>
        <taxon>Trichinellidae</taxon>
        <taxon>Trichinella</taxon>
    </lineage>
</organism>
<evidence type="ECO:0000313" key="2">
    <source>
        <dbReference type="EMBL" id="KRY75531.1"/>
    </source>
</evidence>
<reference evidence="2 3" key="1">
    <citation type="submission" date="2015-01" db="EMBL/GenBank/DDBJ databases">
        <title>Evolution of Trichinella species and genotypes.</title>
        <authorList>
            <person name="Korhonen P.K."/>
            <person name="Edoardo P."/>
            <person name="Giuseppe L.R."/>
            <person name="Gasser R.B."/>
        </authorList>
    </citation>
    <scope>NUCLEOTIDE SEQUENCE [LARGE SCALE GENOMIC DNA]</scope>
    <source>
        <strain evidence="2">ISS13</strain>
    </source>
</reference>
<name>A0A0V1EP51_TRIPS</name>
<accession>A0A0V1EP51</accession>
<proteinExistence type="predicted"/>
<sequence length="99" mass="11281">MKTTAKPENQEIPQYDNTLHSHELHSGDEDNCSKAFFLRRIRPPVSEFECDLAVCEFPDRNNTKPARPSSTTVLKDGERTLPVVRCSFRTTEPCTKSIL</sequence>
<evidence type="ECO:0000313" key="3">
    <source>
        <dbReference type="Proteomes" id="UP000054632"/>
    </source>
</evidence>
<gene>
    <name evidence="2" type="ORF">T4A_3554</name>
</gene>
<dbReference type="EMBL" id="JYDR01000017">
    <property type="protein sequence ID" value="KRY75531.1"/>
    <property type="molecule type" value="Genomic_DNA"/>
</dbReference>
<dbReference type="Proteomes" id="UP000054632">
    <property type="component" value="Unassembled WGS sequence"/>
</dbReference>
<comment type="caution">
    <text evidence="2">The sequence shown here is derived from an EMBL/GenBank/DDBJ whole genome shotgun (WGS) entry which is preliminary data.</text>
</comment>